<gene>
    <name evidence="2" type="ORF">GJV76_00700</name>
</gene>
<accession>A0A6I3LEN4</accession>
<comment type="caution">
    <text evidence="2">The sequence shown here is derived from an EMBL/GenBank/DDBJ whole genome shotgun (WGS) entry which is preliminary data.</text>
</comment>
<feature type="compositionally biased region" description="Polar residues" evidence="1">
    <location>
        <begin position="69"/>
        <end position="80"/>
    </location>
</feature>
<name>A0A6I3LEN4_9FLAO</name>
<reference evidence="2 3" key="1">
    <citation type="submission" date="2019-11" db="EMBL/GenBank/DDBJ databases">
        <title>Genome of Strain BIT-d1.</title>
        <authorList>
            <person name="Yang Y."/>
        </authorList>
    </citation>
    <scope>NUCLEOTIDE SEQUENCE [LARGE SCALE GENOMIC DNA]</scope>
    <source>
        <strain evidence="2 3">BIT-d1</strain>
    </source>
</reference>
<dbReference type="EMBL" id="WMJX01000001">
    <property type="protein sequence ID" value="MTG96673.1"/>
    <property type="molecule type" value="Genomic_DNA"/>
</dbReference>
<proteinExistence type="predicted"/>
<protein>
    <recommendedName>
        <fullName evidence="4">Lipoprotein</fullName>
    </recommendedName>
</protein>
<evidence type="ECO:0008006" key="4">
    <source>
        <dbReference type="Google" id="ProtNLM"/>
    </source>
</evidence>
<organism evidence="2 3">
    <name type="scientific">Myroides albus</name>
    <dbReference type="NCBI Taxonomy" id="2562892"/>
    <lineage>
        <taxon>Bacteria</taxon>
        <taxon>Pseudomonadati</taxon>
        <taxon>Bacteroidota</taxon>
        <taxon>Flavobacteriia</taxon>
        <taxon>Flavobacteriales</taxon>
        <taxon>Flavobacteriaceae</taxon>
        <taxon>Myroides</taxon>
    </lineage>
</organism>
<dbReference type="PROSITE" id="PS51257">
    <property type="entry name" value="PROKAR_LIPOPROTEIN"/>
    <property type="match status" value="1"/>
</dbReference>
<dbReference type="AlphaFoldDB" id="A0A6I3LEN4"/>
<evidence type="ECO:0000313" key="2">
    <source>
        <dbReference type="EMBL" id="MTG96673.1"/>
    </source>
</evidence>
<evidence type="ECO:0000256" key="1">
    <source>
        <dbReference type="SAM" id="MobiDB-lite"/>
    </source>
</evidence>
<evidence type="ECO:0000313" key="3">
    <source>
        <dbReference type="Proteomes" id="UP000438760"/>
    </source>
</evidence>
<dbReference type="RefSeq" id="WP_155090721.1">
    <property type="nucleotide sequence ID" value="NZ_WMJX01000001.1"/>
</dbReference>
<feature type="region of interest" description="Disordered" evidence="1">
    <location>
        <begin position="22"/>
        <end position="80"/>
    </location>
</feature>
<dbReference type="Proteomes" id="UP000438760">
    <property type="component" value="Unassembled WGS sequence"/>
</dbReference>
<feature type="compositionally biased region" description="Basic and acidic residues" evidence="1">
    <location>
        <begin position="22"/>
        <end position="47"/>
    </location>
</feature>
<keyword evidence="3" id="KW-1185">Reference proteome</keyword>
<sequence length="80" mass="9100">MMSYKKLLFIASVSLVTLSCNDKKQESGDTTQTKEHSVKQDDKKVEIPMHGTSENSSSSSNKRFEVSNDMKQMIQQEKNK</sequence>